<evidence type="ECO:0000313" key="3">
    <source>
        <dbReference type="Proteomes" id="UP000821837"/>
    </source>
</evidence>
<dbReference type="VEuPathDB" id="VectorBase:RSAN_030326"/>
<keyword evidence="1" id="KW-0472">Membrane</keyword>
<reference evidence="2" key="1">
    <citation type="journal article" date="2020" name="Cell">
        <title>Large-Scale Comparative Analyses of Tick Genomes Elucidate Their Genetic Diversity and Vector Capacities.</title>
        <authorList>
            <consortium name="Tick Genome and Microbiome Consortium (TIGMIC)"/>
            <person name="Jia N."/>
            <person name="Wang J."/>
            <person name="Shi W."/>
            <person name="Du L."/>
            <person name="Sun Y."/>
            <person name="Zhan W."/>
            <person name="Jiang J.F."/>
            <person name="Wang Q."/>
            <person name="Zhang B."/>
            <person name="Ji P."/>
            <person name="Bell-Sakyi L."/>
            <person name="Cui X.M."/>
            <person name="Yuan T.T."/>
            <person name="Jiang B.G."/>
            <person name="Yang W.F."/>
            <person name="Lam T.T."/>
            <person name="Chang Q.C."/>
            <person name="Ding S.J."/>
            <person name="Wang X.J."/>
            <person name="Zhu J.G."/>
            <person name="Ruan X.D."/>
            <person name="Zhao L."/>
            <person name="Wei J.T."/>
            <person name="Ye R.Z."/>
            <person name="Que T.C."/>
            <person name="Du C.H."/>
            <person name="Zhou Y.H."/>
            <person name="Cheng J.X."/>
            <person name="Dai P.F."/>
            <person name="Guo W.B."/>
            <person name="Han X.H."/>
            <person name="Huang E.J."/>
            <person name="Li L.F."/>
            <person name="Wei W."/>
            <person name="Gao Y.C."/>
            <person name="Liu J.Z."/>
            <person name="Shao H.Z."/>
            <person name="Wang X."/>
            <person name="Wang C.C."/>
            <person name="Yang T.C."/>
            <person name="Huo Q.B."/>
            <person name="Li W."/>
            <person name="Chen H.Y."/>
            <person name="Chen S.E."/>
            <person name="Zhou L.G."/>
            <person name="Ni X.B."/>
            <person name="Tian J.H."/>
            <person name="Sheng Y."/>
            <person name="Liu T."/>
            <person name="Pan Y.S."/>
            <person name="Xia L.Y."/>
            <person name="Li J."/>
            <person name="Zhao F."/>
            <person name="Cao W.C."/>
        </authorList>
    </citation>
    <scope>NUCLEOTIDE SEQUENCE</scope>
    <source>
        <strain evidence="2">Rsan-2018</strain>
    </source>
</reference>
<evidence type="ECO:0000256" key="1">
    <source>
        <dbReference type="SAM" id="Phobius"/>
    </source>
</evidence>
<feature type="transmembrane region" description="Helical" evidence="1">
    <location>
        <begin position="29"/>
        <end position="50"/>
    </location>
</feature>
<reference evidence="2" key="2">
    <citation type="submission" date="2021-09" db="EMBL/GenBank/DDBJ databases">
        <authorList>
            <person name="Jia N."/>
            <person name="Wang J."/>
            <person name="Shi W."/>
            <person name="Du L."/>
            <person name="Sun Y."/>
            <person name="Zhan W."/>
            <person name="Jiang J."/>
            <person name="Wang Q."/>
            <person name="Zhang B."/>
            <person name="Ji P."/>
            <person name="Sakyi L.B."/>
            <person name="Cui X."/>
            <person name="Yuan T."/>
            <person name="Jiang B."/>
            <person name="Yang W."/>
            <person name="Lam T.T.-Y."/>
            <person name="Chang Q."/>
            <person name="Ding S."/>
            <person name="Wang X."/>
            <person name="Zhu J."/>
            <person name="Ruan X."/>
            <person name="Zhao L."/>
            <person name="Wei J."/>
            <person name="Que T."/>
            <person name="Du C."/>
            <person name="Cheng J."/>
            <person name="Dai P."/>
            <person name="Han X."/>
            <person name="Huang E."/>
            <person name="Gao Y."/>
            <person name="Liu J."/>
            <person name="Shao H."/>
            <person name="Ye R."/>
            <person name="Li L."/>
            <person name="Wei W."/>
            <person name="Wang X."/>
            <person name="Wang C."/>
            <person name="Huo Q."/>
            <person name="Li W."/>
            <person name="Guo W."/>
            <person name="Chen H."/>
            <person name="Chen S."/>
            <person name="Zhou L."/>
            <person name="Zhou L."/>
            <person name="Ni X."/>
            <person name="Tian J."/>
            <person name="Zhou Y."/>
            <person name="Sheng Y."/>
            <person name="Liu T."/>
            <person name="Pan Y."/>
            <person name="Xia L."/>
            <person name="Li J."/>
            <person name="Zhao F."/>
            <person name="Cao W."/>
        </authorList>
    </citation>
    <scope>NUCLEOTIDE SEQUENCE</scope>
    <source>
        <strain evidence="2">Rsan-2018</strain>
        <tissue evidence="2">Larvae</tissue>
    </source>
</reference>
<accession>A0A9D4PCM5</accession>
<organism evidence="2 3">
    <name type="scientific">Rhipicephalus sanguineus</name>
    <name type="common">Brown dog tick</name>
    <name type="synonym">Ixodes sanguineus</name>
    <dbReference type="NCBI Taxonomy" id="34632"/>
    <lineage>
        <taxon>Eukaryota</taxon>
        <taxon>Metazoa</taxon>
        <taxon>Ecdysozoa</taxon>
        <taxon>Arthropoda</taxon>
        <taxon>Chelicerata</taxon>
        <taxon>Arachnida</taxon>
        <taxon>Acari</taxon>
        <taxon>Parasitiformes</taxon>
        <taxon>Ixodida</taxon>
        <taxon>Ixodoidea</taxon>
        <taxon>Ixodidae</taxon>
        <taxon>Rhipicephalinae</taxon>
        <taxon>Rhipicephalus</taxon>
        <taxon>Rhipicephalus</taxon>
    </lineage>
</organism>
<evidence type="ECO:0000313" key="2">
    <source>
        <dbReference type="EMBL" id="KAH7935667.1"/>
    </source>
</evidence>
<proteinExistence type="predicted"/>
<gene>
    <name evidence="2" type="ORF">HPB52_011601</name>
</gene>
<name>A0A9D4PCM5_RHISA</name>
<comment type="caution">
    <text evidence="2">The sequence shown here is derived from an EMBL/GenBank/DDBJ whole genome shotgun (WGS) entry which is preliminary data.</text>
</comment>
<dbReference type="Proteomes" id="UP000821837">
    <property type="component" value="Unassembled WGS sequence"/>
</dbReference>
<keyword evidence="1" id="KW-1133">Transmembrane helix</keyword>
<keyword evidence="3" id="KW-1185">Reference proteome</keyword>
<dbReference type="EMBL" id="JABSTV010001255">
    <property type="protein sequence ID" value="KAH7935667.1"/>
    <property type="molecule type" value="Genomic_DNA"/>
</dbReference>
<dbReference type="AlphaFoldDB" id="A0A9D4PCM5"/>
<sequence length="269" mass="29025">MESVVSGISMVVEDTVNTKGDDSDAKKTILAVCAVCCLLLLVGLVVSLLAGTDDLEEVEEDEVLKAGQYPSRRGGPSRPPASYENNYAKARNACTIPCDKDSYDPNLKQAYANSALTHPTFYLFAVSVNELICTVGASAIRENMIPRDALCTYVYYTNVVVKRGNLHAVEDSRSWEAFKNALANLKNTTGGIGFDVRNVTVSDLDATLVDKSLKDLASRRVKHYGVLNVLDTVTQVKAVFSKAKGLLRVSDSVPVVAYTTMSSEAAVVD</sequence>
<protein>
    <submittedName>
        <fullName evidence="2">Uncharacterized protein</fullName>
    </submittedName>
</protein>
<keyword evidence="1" id="KW-0812">Transmembrane</keyword>